<keyword evidence="2" id="KW-1185">Reference proteome</keyword>
<evidence type="ECO:0000313" key="2">
    <source>
        <dbReference type="Proteomes" id="UP000279457"/>
    </source>
</evidence>
<dbReference type="OrthoDB" id="6519306at2"/>
<gene>
    <name evidence="1" type="ORF">EB241_12330</name>
</gene>
<accession>A0A3N6RY42</accession>
<proteinExistence type="predicted"/>
<comment type="caution">
    <text evidence="1">The sequence shown here is derived from an EMBL/GenBank/DDBJ whole genome shotgun (WGS) entry which is preliminary data.</text>
</comment>
<dbReference type="RefSeq" id="WP_124233407.1">
    <property type="nucleotide sequence ID" value="NZ_RHHM01000008.1"/>
</dbReference>
<organism evidence="1 2">
    <name type="scientific">Erwinia psidii</name>
    <dbReference type="NCBI Taxonomy" id="69224"/>
    <lineage>
        <taxon>Bacteria</taxon>
        <taxon>Pseudomonadati</taxon>
        <taxon>Pseudomonadota</taxon>
        <taxon>Gammaproteobacteria</taxon>
        <taxon>Enterobacterales</taxon>
        <taxon>Erwiniaceae</taxon>
        <taxon>Erwinia</taxon>
    </lineage>
</organism>
<name>A0A3N6RY42_9GAMM</name>
<evidence type="ECO:0000313" key="1">
    <source>
        <dbReference type="EMBL" id="RQM38058.1"/>
    </source>
</evidence>
<dbReference type="EMBL" id="RHHM01000008">
    <property type="protein sequence ID" value="RQM38058.1"/>
    <property type="molecule type" value="Genomic_DNA"/>
</dbReference>
<protein>
    <submittedName>
        <fullName evidence="1">Uncharacterized protein</fullName>
    </submittedName>
</protein>
<dbReference type="Proteomes" id="UP000279457">
    <property type="component" value="Unassembled WGS sequence"/>
</dbReference>
<dbReference type="AlphaFoldDB" id="A0A3N6RY42"/>
<reference evidence="1 2" key="1">
    <citation type="submission" date="2018-10" db="EMBL/GenBank/DDBJ databases">
        <title>Draft genome sequence for the type isolate of Erwinia psidii, agent causal of bacterial blight in guava (Psidium guajava) and wilt and die-back of Eucalyptus spp.</title>
        <authorList>
            <person name="Hermenegildo P.S."/>
            <person name="Santos S.A."/>
            <person name="Guimaraes L.M.S."/>
            <person name="Vidigal P.M.P."/>
            <person name="Pereira I.C."/>
            <person name="Badel J.L."/>
            <person name="Alfenas-Zerbini P."/>
            <person name="Ferreira M.A.S.V."/>
            <person name="Alfenas A.C."/>
        </authorList>
    </citation>
    <scope>NUCLEOTIDE SEQUENCE [LARGE SCALE GENOMIC DNA]</scope>
    <source>
        <strain evidence="1 2">IBSBF 435</strain>
    </source>
</reference>
<sequence>MVLPVDCRMQSVISVLENSVYRKIVGRCAYNNIYLKYMDSRKNFAIEYGHPIVNLQRYGFIITEKHYLHEEKEAFIHDLKLSQGAVIQHSYSSLLLRMRLIKTGLPVDIPHMIYTQEVNTKNEQLVMKTSDAKFKLMSWNHLFSQENEKIAVYFIMQKPEKHLDTDALLAEFSKSCALYPLYNTPDIHQKIKKDITEDMLINQSSLAVPLWNRNIWKMHITRGWFSSFANEVLQNNTLQKKMLALSQSYHDLSVSINQMAIKEKNFNLAPHISQLMENLHEESRIISKFST</sequence>